<feature type="compositionally biased region" description="Basic and acidic residues" evidence="1">
    <location>
        <begin position="30"/>
        <end position="40"/>
    </location>
</feature>
<dbReference type="AlphaFoldDB" id="A0A839F1R0"/>
<dbReference type="RefSeq" id="WP_182529266.1">
    <property type="nucleotide sequence ID" value="NZ_JACGXL010000001.1"/>
</dbReference>
<sequence>MEPKIFTEHPRDGGSYIANPDGTFTQREPTTGERPCRCRPESMQPAVAKEPEAIADAAPEAEAAPTQRKARTRVE</sequence>
<feature type="region of interest" description="Disordered" evidence="1">
    <location>
        <begin position="1"/>
        <end position="75"/>
    </location>
</feature>
<proteinExistence type="predicted"/>
<dbReference type="Proteomes" id="UP000550401">
    <property type="component" value="Unassembled WGS sequence"/>
</dbReference>
<evidence type="ECO:0000313" key="2">
    <source>
        <dbReference type="EMBL" id="MBA8886161.1"/>
    </source>
</evidence>
<gene>
    <name evidence="2" type="ORF">FHW12_000352</name>
</gene>
<evidence type="ECO:0000256" key="1">
    <source>
        <dbReference type="SAM" id="MobiDB-lite"/>
    </source>
</evidence>
<dbReference type="EMBL" id="JACGXL010000001">
    <property type="protein sequence ID" value="MBA8886161.1"/>
    <property type="molecule type" value="Genomic_DNA"/>
</dbReference>
<evidence type="ECO:0000313" key="3">
    <source>
        <dbReference type="Proteomes" id="UP000550401"/>
    </source>
</evidence>
<organism evidence="2 3">
    <name type="scientific">Dokdonella fugitiva</name>
    <dbReference type="NCBI Taxonomy" id="328517"/>
    <lineage>
        <taxon>Bacteria</taxon>
        <taxon>Pseudomonadati</taxon>
        <taxon>Pseudomonadota</taxon>
        <taxon>Gammaproteobacteria</taxon>
        <taxon>Lysobacterales</taxon>
        <taxon>Rhodanobacteraceae</taxon>
        <taxon>Dokdonella</taxon>
    </lineage>
</organism>
<feature type="compositionally biased region" description="Basic and acidic residues" evidence="1">
    <location>
        <begin position="1"/>
        <end position="12"/>
    </location>
</feature>
<comment type="caution">
    <text evidence="2">The sequence shown here is derived from an EMBL/GenBank/DDBJ whole genome shotgun (WGS) entry which is preliminary data.</text>
</comment>
<reference evidence="2 3" key="1">
    <citation type="submission" date="2020-07" db="EMBL/GenBank/DDBJ databases">
        <title>Genomic Encyclopedia of Type Strains, Phase IV (KMG-V): Genome sequencing to study the core and pangenomes of soil and plant-associated prokaryotes.</title>
        <authorList>
            <person name="Whitman W."/>
        </authorList>
    </citation>
    <scope>NUCLEOTIDE SEQUENCE [LARGE SCALE GENOMIC DNA]</scope>
    <source>
        <strain evidence="2 3">RH2WT43</strain>
    </source>
</reference>
<name>A0A839F1R0_9GAMM</name>
<accession>A0A839F1R0</accession>
<keyword evidence="3" id="KW-1185">Reference proteome</keyword>
<protein>
    <submittedName>
        <fullName evidence="2">Uncharacterized protein</fullName>
    </submittedName>
</protein>
<feature type="compositionally biased region" description="Low complexity" evidence="1">
    <location>
        <begin position="54"/>
        <end position="65"/>
    </location>
</feature>